<dbReference type="RefSeq" id="XP_029327638.1">
    <property type="nucleotide sequence ID" value="XM_029471778.1"/>
</dbReference>
<sequence>MEQTRKIPNQPLPTPTSQSKKRRTPLLSFLSKVSWKLRLQKRELLKNVLFVLAERARDPNAKKRRLAMRGLGALAQEAPDKQVRKYKKVMLDLLVRGLYDPVSSEVIHESVKTLTIMLGKIQGHGLGSFFIDITLQARTLLDDEDDSVRYSAFVLFGQLASFAGWRWKKFFTQQVNQTQDSLLSHLQDESPKVAKACKMTVRACVPYLKPRKEPSFQSEEDQKNRRLSRQLSHCHPEVLLFFYSNKIL</sequence>
<dbReference type="InterPro" id="IPR045206">
    <property type="entry name" value="Maestro_heat-like_prot"/>
</dbReference>
<dbReference type="Proteomes" id="UP000515126">
    <property type="component" value="Chromosome 18"/>
</dbReference>
<reference evidence="4 5" key="1">
    <citation type="submission" date="2025-04" db="UniProtKB">
        <authorList>
            <consortium name="RefSeq"/>
        </authorList>
    </citation>
    <scope>IDENTIFICATION</scope>
</reference>
<dbReference type="InterPro" id="IPR011989">
    <property type="entry name" value="ARM-like"/>
</dbReference>
<dbReference type="KEGG" id="mcal:110284884"/>
<dbReference type="GO" id="GO:0005737">
    <property type="term" value="C:cytoplasm"/>
    <property type="evidence" value="ECO:0007669"/>
    <property type="project" value="TreeGrafter"/>
</dbReference>
<evidence type="ECO:0000313" key="5">
    <source>
        <dbReference type="RefSeq" id="XP_029327638.1"/>
    </source>
</evidence>
<organism evidence="3 5">
    <name type="scientific">Mus caroli</name>
    <name type="common">Ryukyu mouse</name>
    <name type="synonym">Ricefield mouse</name>
    <dbReference type="NCBI Taxonomy" id="10089"/>
    <lineage>
        <taxon>Eukaryota</taxon>
        <taxon>Metazoa</taxon>
        <taxon>Chordata</taxon>
        <taxon>Craniata</taxon>
        <taxon>Vertebrata</taxon>
        <taxon>Euteleostomi</taxon>
        <taxon>Mammalia</taxon>
        <taxon>Eutheria</taxon>
        <taxon>Euarchontoglires</taxon>
        <taxon>Glires</taxon>
        <taxon>Rodentia</taxon>
        <taxon>Myomorpha</taxon>
        <taxon>Muroidea</taxon>
        <taxon>Muridae</taxon>
        <taxon>Murinae</taxon>
        <taxon>Mus</taxon>
        <taxon>Mus</taxon>
    </lineage>
</organism>
<keyword evidence="3" id="KW-1185">Reference proteome</keyword>
<dbReference type="InterPro" id="IPR016024">
    <property type="entry name" value="ARM-type_fold"/>
</dbReference>
<dbReference type="GeneID" id="110284884"/>
<dbReference type="RefSeq" id="XP_029327639.1">
    <property type="nucleotide sequence ID" value="XM_029471779.1"/>
</dbReference>
<protein>
    <submittedName>
        <fullName evidence="4 5">Protein maestro isoform X1</fullName>
    </submittedName>
</protein>
<feature type="domain" description="Maestro/Maestro-like HEAT-repeats" evidence="2">
    <location>
        <begin position="49"/>
        <end position="243"/>
    </location>
</feature>
<dbReference type="SUPFAM" id="SSF48371">
    <property type="entry name" value="ARM repeat"/>
    <property type="match status" value="1"/>
</dbReference>
<evidence type="ECO:0000313" key="6">
    <source>
        <dbReference type="RefSeq" id="XP_029327639.1"/>
    </source>
</evidence>
<dbReference type="PANTHER" id="PTHR23120:SF39">
    <property type="entry name" value="MAESTRO"/>
    <property type="match status" value="1"/>
</dbReference>
<feature type="region of interest" description="Disordered" evidence="1">
    <location>
        <begin position="1"/>
        <end position="23"/>
    </location>
</feature>
<evidence type="ECO:0000313" key="3">
    <source>
        <dbReference type="Proteomes" id="UP000515126"/>
    </source>
</evidence>
<name>A0A6P7QEZ3_MUSCR</name>
<dbReference type="Pfam" id="PF23227">
    <property type="entry name" value="HEAT_MROH2B_C"/>
    <property type="match status" value="1"/>
</dbReference>
<dbReference type="RefSeq" id="XP_021006491.1">
    <property type="nucleotide sequence ID" value="XM_021150832.1"/>
</dbReference>
<evidence type="ECO:0000313" key="4">
    <source>
        <dbReference type="RefSeq" id="XP_021006491.1"/>
    </source>
</evidence>
<dbReference type="InterPro" id="IPR055406">
    <property type="entry name" value="HEAT_Maestro"/>
</dbReference>
<dbReference type="Gene3D" id="1.25.10.10">
    <property type="entry name" value="Leucine-rich Repeat Variant"/>
    <property type="match status" value="1"/>
</dbReference>
<dbReference type="PANTHER" id="PTHR23120">
    <property type="entry name" value="MAESTRO-RELATED HEAT DOMAIN-CONTAINING"/>
    <property type="match status" value="1"/>
</dbReference>
<proteinExistence type="predicted"/>
<evidence type="ECO:0000259" key="2">
    <source>
        <dbReference type="Pfam" id="PF23227"/>
    </source>
</evidence>
<accession>A0A6P7QEZ3</accession>
<gene>
    <name evidence="4 5 6" type="primary">Mro</name>
</gene>
<dbReference type="AlphaFoldDB" id="A0A6P7QEZ3"/>
<dbReference type="CTD" id="83876"/>
<evidence type="ECO:0000256" key="1">
    <source>
        <dbReference type="SAM" id="MobiDB-lite"/>
    </source>
</evidence>